<evidence type="ECO:0000256" key="7">
    <source>
        <dbReference type="ARBA" id="ARBA00014472"/>
    </source>
</evidence>
<keyword evidence="12" id="KW-0175">Coiled coil</keyword>
<keyword evidence="14" id="KW-1185">Reference proteome</keyword>
<dbReference type="SUPFAM" id="SSF56752">
    <property type="entry name" value="D-aminoacid aminotransferase-like PLP-dependent enzymes"/>
    <property type="match status" value="1"/>
</dbReference>
<evidence type="ECO:0000313" key="14">
    <source>
        <dbReference type="Proteomes" id="UP001597295"/>
    </source>
</evidence>
<dbReference type="Gene3D" id="3.30.470.10">
    <property type="match status" value="1"/>
</dbReference>
<evidence type="ECO:0000256" key="9">
    <source>
        <dbReference type="ARBA" id="ARBA00048212"/>
    </source>
</evidence>
<evidence type="ECO:0000256" key="6">
    <source>
        <dbReference type="ARBA" id="ARBA00013053"/>
    </source>
</evidence>
<evidence type="ECO:0000256" key="4">
    <source>
        <dbReference type="ARBA" id="ARBA00005072"/>
    </source>
</evidence>
<protein>
    <recommendedName>
        <fullName evidence="7">Probable branched-chain-amino-acid aminotransferase</fullName>
        <ecNumber evidence="6">2.6.1.42</ecNumber>
    </recommendedName>
</protein>
<sequence>MSRIAYVNGHYGPLSEASVHIEDRGYQFSDGIYEVVALRNGRLSNEEGHLDRLERSLKELRIAMPMHRRALQHVMRELVRKNKATNALVYIQVTRGVARRDHPFPKDAVPSIVLTCRTLPKPSPKALAEGVAVISQPDIRWGRRDIKSISLLPNILAKQAAREAGAYEAWLVETDGTVTEGSSTNAWILTKDGVLVTRPRSTSILPGITRGQVLKLAQEAQIRLEERPFTLEEAKEAKEAFMSSASALVLPITKIDGQPVGEGIPGPLAKRLRELYETYLAS</sequence>
<dbReference type="PANTHER" id="PTHR42743">
    <property type="entry name" value="AMINO-ACID AMINOTRANSFERASE"/>
    <property type="match status" value="1"/>
</dbReference>
<comment type="function">
    <text evidence="1">Acts on leucine, isoleucine and valine.</text>
</comment>
<dbReference type="PANTHER" id="PTHR42743:SF11">
    <property type="entry name" value="AMINODEOXYCHORISMATE LYASE"/>
    <property type="match status" value="1"/>
</dbReference>
<comment type="catalytic activity">
    <reaction evidence="9">
        <text>L-valine + 2-oxoglutarate = 3-methyl-2-oxobutanoate + L-glutamate</text>
        <dbReference type="Rhea" id="RHEA:24813"/>
        <dbReference type="ChEBI" id="CHEBI:11851"/>
        <dbReference type="ChEBI" id="CHEBI:16810"/>
        <dbReference type="ChEBI" id="CHEBI:29985"/>
        <dbReference type="ChEBI" id="CHEBI:57762"/>
        <dbReference type="EC" id="2.6.1.42"/>
    </reaction>
</comment>
<evidence type="ECO:0000256" key="10">
    <source>
        <dbReference type="ARBA" id="ARBA00048798"/>
    </source>
</evidence>
<dbReference type="InterPro" id="IPR043131">
    <property type="entry name" value="BCAT-like_N"/>
</dbReference>
<reference evidence="14" key="1">
    <citation type="journal article" date="2019" name="Int. J. Syst. Evol. Microbiol.">
        <title>The Global Catalogue of Microorganisms (GCM) 10K type strain sequencing project: providing services to taxonomists for standard genome sequencing and annotation.</title>
        <authorList>
            <consortium name="The Broad Institute Genomics Platform"/>
            <consortium name="The Broad Institute Genome Sequencing Center for Infectious Disease"/>
            <person name="Wu L."/>
            <person name="Ma J."/>
        </authorList>
    </citation>
    <scope>NUCLEOTIDE SEQUENCE [LARGE SCALE GENOMIC DNA]</scope>
    <source>
        <strain evidence="14">CGMCC 1.19062</strain>
    </source>
</reference>
<evidence type="ECO:0000256" key="12">
    <source>
        <dbReference type="SAM" id="Coils"/>
    </source>
</evidence>
<dbReference type="EC" id="2.6.1.42" evidence="6"/>
<feature type="coiled-coil region" evidence="12">
    <location>
        <begin position="43"/>
        <end position="70"/>
    </location>
</feature>
<evidence type="ECO:0000256" key="3">
    <source>
        <dbReference type="ARBA" id="ARBA00004931"/>
    </source>
</evidence>
<comment type="similarity">
    <text evidence="5">Belongs to the class-IV pyridoxal-phosphate-dependent aminotransferase family.</text>
</comment>
<accession>A0ABW5DQI1</accession>
<evidence type="ECO:0000256" key="11">
    <source>
        <dbReference type="ARBA" id="ARBA00049229"/>
    </source>
</evidence>
<evidence type="ECO:0000256" key="8">
    <source>
        <dbReference type="ARBA" id="ARBA00023304"/>
    </source>
</evidence>
<name>A0ABW5DQI1_9PROT</name>
<keyword evidence="8" id="KW-0028">Amino-acid biosynthesis</keyword>
<comment type="pathway">
    <text evidence="3">Amino-acid biosynthesis; L-valine biosynthesis; L-valine from pyruvate: step 4/4.</text>
</comment>
<dbReference type="Pfam" id="PF01063">
    <property type="entry name" value="Aminotran_4"/>
    <property type="match status" value="1"/>
</dbReference>
<dbReference type="Proteomes" id="UP001597295">
    <property type="component" value="Unassembled WGS sequence"/>
</dbReference>
<dbReference type="EMBL" id="JBHUIP010000009">
    <property type="protein sequence ID" value="MFD2263030.1"/>
    <property type="molecule type" value="Genomic_DNA"/>
</dbReference>
<gene>
    <name evidence="13" type="ORF">ACFSM5_09040</name>
</gene>
<evidence type="ECO:0000256" key="5">
    <source>
        <dbReference type="ARBA" id="ARBA00009320"/>
    </source>
</evidence>
<dbReference type="RefSeq" id="WP_379876002.1">
    <property type="nucleotide sequence ID" value="NZ_JBHUIP010000009.1"/>
</dbReference>
<dbReference type="InterPro" id="IPR050571">
    <property type="entry name" value="Class-IV_PLP-Dep_Aminotrnsfr"/>
</dbReference>
<evidence type="ECO:0000256" key="1">
    <source>
        <dbReference type="ARBA" id="ARBA00003109"/>
    </source>
</evidence>
<comment type="catalytic activity">
    <reaction evidence="11">
        <text>L-leucine + 2-oxoglutarate = 4-methyl-2-oxopentanoate + L-glutamate</text>
        <dbReference type="Rhea" id="RHEA:18321"/>
        <dbReference type="ChEBI" id="CHEBI:16810"/>
        <dbReference type="ChEBI" id="CHEBI:17865"/>
        <dbReference type="ChEBI" id="CHEBI:29985"/>
        <dbReference type="ChEBI" id="CHEBI:57427"/>
        <dbReference type="EC" id="2.6.1.42"/>
    </reaction>
</comment>
<dbReference type="NCBIfam" id="NF005209">
    <property type="entry name" value="PRK06680.1"/>
    <property type="match status" value="1"/>
</dbReference>
<comment type="pathway">
    <text evidence="4">Amino-acid biosynthesis; L-leucine biosynthesis; L-leucine from 3-methyl-2-oxobutanoate: step 4/4.</text>
</comment>
<dbReference type="CDD" id="cd01558">
    <property type="entry name" value="D-AAT_like"/>
    <property type="match status" value="1"/>
</dbReference>
<evidence type="ECO:0000256" key="2">
    <source>
        <dbReference type="ARBA" id="ARBA00004824"/>
    </source>
</evidence>
<comment type="pathway">
    <text evidence="2">Amino-acid biosynthesis; L-isoleucine biosynthesis; L-isoleucine from 2-oxobutanoate: step 4/4.</text>
</comment>
<comment type="catalytic activity">
    <reaction evidence="10">
        <text>L-isoleucine + 2-oxoglutarate = (S)-3-methyl-2-oxopentanoate + L-glutamate</text>
        <dbReference type="Rhea" id="RHEA:24801"/>
        <dbReference type="ChEBI" id="CHEBI:16810"/>
        <dbReference type="ChEBI" id="CHEBI:29985"/>
        <dbReference type="ChEBI" id="CHEBI:35146"/>
        <dbReference type="ChEBI" id="CHEBI:58045"/>
        <dbReference type="EC" id="2.6.1.42"/>
    </reaction>
</comment>
<proteinExistence type="inferred from homology"/>
<dbReference type="InterPro" id="IPR036038">
    <property type="entry name" value="Aminotransferase-like"/>
</dbReference>
<keyword evidence="8" id="KW-0100">Branched-chain amino acid biosynthesis</keyword>
<comment type="caution">
    <text evidence="13">The sequence shown here is derived from an EMBL/GenBank/DDBJ whole genome shotgun (WGS) entry which is preliminary data.</text>
</comment>
<organism evidence="13 14">
    <name type="scientific">Lacibacterium aquatile</name>
    <dbReference type="NCBI Taxonomy" id="1168082"/>
    <lineage>
        <taxon>Bacteria</taxon>
        <taxon>Pseudomonadati</taxon>
        <taxon>Pseudomonadota</taxon>
        <taxon>Alphaproteobacteria</taxon>
        <taxon>Rhodospirillales</taxon>
        <taxon>Rhodospirillaceae</taxon>
    </lineage>
</organism>
<evidence type="ECO:0000313" key="13">
    <source>
        <dbReference type="EMBL" id="MFD2263030.1"/>
    </source>
</evidence>
<dbReference type="Gene3D" id="3.20.10.10">
    <property type="entry name" value="D-amino Acid Aminotransferase, subunit A, domain 2"/>
    <property type="match status" value="1"/>
</dbReference>
<dbReference type="InterPro" id="IPR043132">
    <property type="entry name" value="BCAT-like_C"/>
</dbReference>
<dbReference type="InterPro" id="IPR001544">
    <property type="entry name" value="Aminotrans_IV"/>
</dbReference>